<dbReference type="PANTHER" id="PTHR42760:SF40">
    <property type="entry name" value="3-OXOACYL-[ACYL-CARRIER-PROTEIN] REDUCTASE, CHLOROPLASTIC"/>
    <property type="match status" value="1"/>
</dbReference>
<dbReference type="OrthoDB" id="9803333at2"/>
<evidence type="ECO:0000313" key="3">
    <source>
        <dbReference type="Proteomes" id="UP000320496"/>
    </source>
</evidence>
<dbReference type="GO" id="GO:0016616">
    <property type="term" value="F:oxidoreductase activity, acting on the CH-OH group of donors, NAD or NADP as acceptor"/>
    <property type="evidence" value="ECO:0007669"/>
    <property type="project" value="TreeGrafter"/>
</dbReference>
<dbReference type="RefSeq" id="WP_145372965.1">
    <property type="nucleotide sequence ID" value="NZ_CP036275.1"/>
</dbReference>
<organism evidence="2 3">
    <name type="scientific">Maioricimonas rarisocia</name>
    <dbReference type="NCBI Taxonomy" id="2528026"/>
    <lineage>
        <taxon>Bacteria</taxon>
        <taxon>Pseudomonadati</taxon>
        <taxon>Planctomycetota</taxon>
        <taxon>Planctomycetia</taxon>
        <taxon>Planctomycetales</taxon>
        <taxon>Planctomycetaceae</taxon>
        <taxon>Maioricimonas</taxon>
    </lineage>
</organism>
<reference evidence="2 3" key="1">
    <citation type="submission" date="2019-02" db="EMBL/GenBank/DDBJ databases">
        <title>Deep-cultivation of Planctomycetes and their phenomic and genomic characterization uncovers novel biology.</title>
        <authorList>
            <person name="Wiegand S."/>
            <person name="Jogler M."/>
            <person name="Boedeker C."/>
            <person name="Pinto D."/>
            <person name="Vollmers J."/>
            <person name="Rivas-Marin E."/>
            <person name="Kohn T."/>
            <person name="Peeters S.H."/>
            <person name="Heuer A."/>
            <person name="Rast P."/>
            <person name="Oberbeckmann S."/>
            <person name="Bunk B."/>
            <person name="Jeske O."/>
            <person name="Meyerdierks A."/>
            <person name="Storesund J.E."/>
            <person name="Kallscheuer N."/>
            <person name="Luecker S."/>
            <person name="Lage O.M."/>
            <person name="Pohl T."/>
            <person name="Merkel B.J."/>
            <person name="Hornburger P."/>
            <person name="Mueller R.-W."/>
            <person name="Bruemmer F."/>
            <person name="Labrenz M."/>
            <person name="Spormann A.M."/>
            <person name="Op den Camp H."/>
            <person name="Overmann J."/>
            <person name="Amann R."/>
            <person name="Jetten M.S.M."/>
            <person name="Mascher T."/>
            <person name="Medema M.H."/>
            <person name="Devos D.P."/>
            <person name="Kaster A.-K."/>
            <person name="Ovreas L."/>
            <person name="Rohde M."/>
            <person name="Galperin M.Y."/>
            <person name="Jogler C."/>
        </authorList>
    </citation>
    <scope>NUCLEOTIDE SEQUENCE [LARGE SCALE GENOMIC DNA]</scope>
    <source>
        <strain evidence="2 3">Mal4</strain>
    </source>
</reference>
<dbReference type="GO" id="GO:0030497">
    <property type="term" value="P:fatty acid elongation"/>
    <property type="evidence" value="ECO:0007669"/>
    <property type="project" value="TreeGrafter"/>
</dbReference>
<dbReference type="EC" id="1.-.-.-" evidence="2"/>
<keyword evidence="3" id="KW-1185">Reference proteome</keyword>
<dbReference type="Pfam" id="PF13561">
    <property type="entry name" value="adh_short_C2"/>
    <property type="match status" value="1"/>
</dbReference>
<dbReference type="Proteomes" id="UP000320496">
    <property type="component" value="Chromosome"/>
</dbReference>
<accession>A0A517ZG91</accession>
<keyword evidence="2" id="KW-0560">Oxidoreductase</keyword>
<dbReference type="SUPFAM" id="SSF51735">
    <property type="entry name" value="NAD(P)-binding Rossmann-fold domains"/>
    <property type="match status" value="1"/>
</dbReference>
<name>A0A517ZG91_9PLAN</name>
<proteinExistence type="inferred from homology"/>
<dbReference type="EMBL" id="CP036275">
    <property type="protein sequence ID" value="QDU41495.1"/>
    <property type="molecule type" value="Genomic_DNA"/>
</dbReference>
<dbReference type="KEGG" id="mri:Mal4_58630"/>
<gene>
    <name evidence="2" type="primary">ydaD</name>
    <name evidence="2" type="ORF">Mal4_58630</name>
</gene>
<comment type="similarity">
    <text evidence="1">Belongs to the short-chain dehydrogenases/reductases (SDR) family.</text>
</comment>
<dbReference type="InterPro" id="IPR036291">
    <property type="entry name" value="NAD(P)-bd_dom_sf"/>
</dbReference>
<evidence type="ECO:0000313" key="2">
    <source>
        <dbReference type="EMBL" id="QDU41495.1"/>
    </source>
</evidence>
<protein>
    <submittedName>
        <fullName evidence="2">General stress protein 39</fullName>
        <ecNumber evidence="2">1.-.-.-</ecNumber>
    </submittedName>
</protein>
<evidence type="ECO:0000256" key="1">
    <source>
        <dbReference type="ARBA" id="ARBA00006484"/>
    </source>
</evidence>
<dbReference type="PRINTS" id="PR00081">
    <property type="entry name" value="GDHRDH"/>
</dbReference>
<dbReference type="PANTHER" id="PTHR42760">
    <property type="entry name" value="SHORT-CHAIN DEHYDROGENASES/REDUCTASES FAMILY MEMBER"/>
    <property type="match status" value="1"/>
</dbReference>
<sequence length="264" mass="28014">MTAPTVQQLFDLTGRVALITGGSGYLGQALAAALAEAGATVIVGSRDRDRANAAAAPLPADHGQQHAGVVLDHMDEASLNRGFGEAVETAGQIDILVNNGQDGDGHDLTNVTAEQFNRQMQNATGYFLLARRLRDHVVDRDAPGSVVLLGSMYGVVGSYPDAYADVCPASPVHYHALKGGIVHMTRHLAVYWAKDGVRVNCLSPGPFPSEKAPQEMVQRLHTKSPMNRMGQPHELKGALLLLASDAGSYITGQNLLVDGGWTAW</sequence>
<dbReference type="InterPro" id="IPR002347">
    <property type="entry name" value="SDR_fam"/>
</dbReference>
<dbReference type="AlphaFoldDB" id="A0A517ZG91"/>
<dbReference type="Gene3D" id="3.40.50.720">
    <property type="entry name" value="NAD(P)-binding Rossmann-like Domain"/>
    <property type="match status" value="1"/>
</dbReference>